<dbReference type="Pfam" id="PF01288">
    <property type="entry name" value="HPPK"/>
    <property type="match status" value="1"/>
</dbReference>
<protein>
    <recommendedName>
        <fullName evidence="4">2-amino-4-hydroxy-6-hydroxymethyldihydropteridine pyrophosphokinase</fullName>
        <ecNumber evidence="3">2.7.6.3</ecNumber>
    </recommendedName>
    <alternativeName>
        <fullName evidence="11">6-hydroxymethyl-7,8-dihydropterin pyrophosphokinase</fullName>
    </alternativeName>
    <alternativeName>
        <fullName evidence="12">7,8-dihydro-6-hydroxymethylpterin-pyrophosphokinase</fullName>
    </alternativeName>
</protein>
<keyword evidence="5 14" id="KW-0808">Transferase</keyword>
<dbReference type="InterPro" id="IPR035907">
    <property type="entry name" value="Hppk_sf"/>
</dbReference>
<evidence type="ECO:0000256" key="3">
    <source>
        <dbReference type="ARBA" id="ARBA00013253"/>
    </source>
</evidence>
<dbReference type="PROSITE" id="PS00794">
    <property type="entry name" value="HPPK"/>
    <property type="match status" value="1"/>
</dbReference>
<evidence type="ECO:0000256" key="5">
    <source>
        <dbReference type="ARBA" id="ARBA00022679"/>
    </source>
</evidence>
<evidence type="ECO:0000256" key="11">
    <source>
        <dbReference type="ARBA" id="ARBA00029766"/>
    </source>
</evidence>
<dbReference type="EC" id="2.7.6.3" evidence="3"/>
<evidence type="ECO:0000259" key="13">
    <source>
        <dbReference type="PROSITE" id="PS00794"/>
    </source>
</evidence>
<name>A0ABT9GYU7_9GAMM</name>
<dbReference type="EMBL" id="JAUZVZ010000010">
    <property type="protein sequence ID" value="MDP4536239.1"/>
    <property type="molecule type" value="Genomic_DNA"/>
</dbReference>
<comment type="caution">
    <text evidence="14">The sequence shown here is derived from an EMBL/GenBank/DDBJ whole genome shotgun (WGS) entry which is preliminary data.</text>
</comment>
<dbReference type="GO" id="GO:0016491">
    <property type="term" value="F:oxidoreductase activity"/>
    <property type="evidence" value="ECO:0007669"/>
    <property type="project" value="UniProtKB-KW"/>
</dbReference>
<dbReference type="InterPro" id="IPR000550">
    <property type="entry name" value="Hppk"/>
</dbReference>
<proteinExistence type="inferred from homology"/>
<evidence type="ECO:0000256" key="12">
    <source>
        <dbReference type="ARBA" id="ARBA00033413"/>
    </source>
</evidence>
<keyword evidence="9" id="KW-0289">Folate biosynthesis</keyword>
<dbReference type="PANTHER" id="PTHR43071">
    <property type="entry name" value="2-AMINO-4-HYDROXY-6-HYDROXYMETHYLDIHYDROPTERIDINE PYROPHOSPHOKINASE"/>
    <property type="match status" value="1"/>
</dbReference>
<dbReference type="Proteomes" id="UP001231616">
    <property type="component" value="Unassembled WGS sequence"/>
</dbReference>
<keyword evidence="14" id="KW-0560">Oxidoreductase</keyword>
<evidence type="ECO:0000256" key="4">
    <source>
        <dbReference type="ARBA" id="ARBA00016218"/>
    </source>
</evidence>
<feature type="domain" description="7,8-dihydro-6-hydroxymethylpterin-pyrophosphokinase" evidence="13">
    <location>
        <begin position="89"/>
        <end position="100"/>
    </location>
</feature>
<sequence length="160" mass="18153">MIRCFIGLGANLDQPVQQLEQALNALRLLPASRFVNCSAFYGSKPMGPQDQPDYVNAVAELATTLAPEALLDELQRIEQQQGRQRKDERWGPRTLDLDLLLYGNQQIATERLTVPHYGLPEREFVLYPLHDIAPELQLPDGRMLRDLLTQVPRNGLHQLS</sequence>
<evidence type="ECO:0000256" key="9">
    <source>
        <dbReference type="ARBA" id="ARBA00022909"/>
    </source>
</evidence>
<dbReference type="NCBIfam" id="TIGR01498">
    <property type="entry name" value="folK"/>
    <property type="match status" value="1"/>
</dbReference>
<comment type="function">
    <text evidence="10">Catalyzes the transfer of pyrophosphate from adenosine triphosphate (ATP) to 6-hydroxymethyl-7,8-dihydropterin, an enzymatic step in folate biosynthesis pathway.</text>
</comment>
<keyword evidence="15" id="KW-1185">Reference proteome</keyword>
<dbReference type="PANTHER" id="PTHR43071:SF1">
    <property type="entry name" value="2-AMINO-4-HYDROXY-6-HYDROXYMETHYLDIHYDROPTERIDINE PYROPHOSPHOKINASE"/>
    <property type="match status" value="1"/>
</dbReference>
<evidence type="ECO:0000256" key="7">
    <source>
        <dbReference type="ARBA" id="ARBA00022777"/>
    </source>
</evidence>
<evidence type="ECO:0000256" key="10">
    <source>
        <dbReference type="ARBA" id="ARBA00029409"/>
    </source>
</evidence>
<keyword evidence="8" id="KW-0067">ATP-binding</keyword>
<dbReference type="SUPFAM" id="SSF55083">
    <property type="entry name" value="6-hydroxymethyl-7,8-dihydropterin pyrophosphokinase, HPPK"/>
    <property type="match status" value="1"/>
</dbReference>
<evidence type="ECO:0000313" key="15">
    <source>
        <dbReference type="Proteomes" id="UP001231616"/>
    </source>
</evidence>
<evidence type="ECO:0000256" key="6">
    <source>
        <dbReference type="ARBA" id="ARBA00022741"/>
    </source>
</evidence>
<accession>A0ABT9GYU7</accession>
<evidence type="ECO:0000256" key="2">
    <source>
        <dbReference type="ARBA" id="ARBA00005810"/>
    </source>
</evidence>
<organism evidence="14 15">
    <name type="scientific">Alkalimonas collagenimarina</name>
    <dbReference type="NCBI Taxonomy" id="400390"/>
    <lineage>
        <taxon>Bacteria</taxon>
        <taxon>Pseudomonadati</taxon>
        <taxon>Pseudomonadota</taxon>
        <taxon>Gammaproteobacteria</taxon>
        <taxon>Alkalimonas</taxon>
    </lineage>
</organism>
<keyword evidence="7" id="KW-0418">Kinase</keyword>
<evidence type="ECO:0000313" key="14">
    <source>
        <dbReference type="EMBL" id="MDP4536239.1"/>
    </source>
</evidence>
<keyword evidence="6" id="KW-0547">Nucleotide-binding</keyword>
<comment type="pathway">
    <text evidence="1">Cofactor biosynthesis; tetrahydrofolate biosynthesis; 2-amino-4-hydroxy-6-hydroxymethyl-7,8-dihydropteridine diphosphate from 7,8-dihydroneopterin triphosphate: step 4/4.</text>
</comment>
<gene>
    <name evidence="14" type="primary">folK</name>
    <name evidence="14" type="ORF">Q3O60_08570</name>
</gene>
<evidence type="ECO:0000256" key="1">
    <source>
        <dbReference type="ARBA" id="ARBA00005051"/>
    </source>
</evidence>
<dbReference type="GO" id="GO:0003848">
    <property type="term" value="F:2-amino-4-hydroxy-6-hydroxymethyldihydropteridine diphosphokinase activity"/>
    <property type="evidence" value="ECO:0007669"/>
    <property type="project" value="UniProtKB-EC"/>
</dbReference>
<dbReference type="CDD" id="cd00483">
    <property type="entry name" value="HPPK"/>
    <property type="match status" value="1"/>
</dbReference>
<evidence type="ECO:0000256" key="8">
    <source>
        <dbReference type="ARBA" id="ARBA00022840"/>
    </source>
</evidence>
<dbReference type="RefSeq" id="WP_305893505.1">
    <property type="nucleotide sequence ID" value="NZ_JAUZVZ010000010.1"/>
</dbReference>
<dbReference type="Gene3D" id="3.30.70.560">
    <property type="entry name" value="7,8-Dihydro-6-hydroxymethylpterin-pyrophosphokinase HPPK"/>
    <property type="match status" value="1"/>
</dbReference>
<reference evidence="14 15" key="1">
    <citation type="submission" date="2023-08" db="EMBL/GenBank/DDBJ databases">
        <authorList>
            <person name="Joshi A."/>
            <person name="Thite S."/>
        </authorList>
    </citation>
    <scope>NUCLEOTIDE SEQUENCE [LARGE SCALE GENOMIC DNA]</scope>
    <source>
        <strain evidence="14 15">AC40</strain>
    </source>
</reference>
<comment type="similarity">
    <text evidence="2">Belongs to the HPPK family.</text>
</comment>